<dbReference type="EMBL" id="DUZY01000008">
    <property type="protein sequence ID" value="DAD46487.1"/>
    <property type="molecule type" value="Genomic_DNA"/>
</dbReference>
<evidence type="ECO:0000313" key="2">
    <source>
        <dbReference type="EMBL" id="DAD46487.1"/>
    </source>
</evidence>
<comment type="caution">
    <text evidence="2">The sequence shown here is derived from an EMBL/GenBank/DDBJ whole genome shotgun (WGS) entry which is preliminary data.</text>
</comment>
<reference evidence="2 3" key="1">
    <citation type="journal article" date="2020" name="Mol. Biol. Evol.">
        <title>Distinct Expression and Methylation Patterns for Genes with Different Fates following a Single Whole-Genome Duplication in Flowering Plants.</title>
        <authorList>
            <person name="Shi T."/>
            <person name="Rahmani R.S."/>
            <person name="Gugger P.F."/>
            <person name="Wang M."/>
            <person name="Li H."/>
            <person name="Zhang Y."/>
            <person name="Li Z."/>
            <person name="Wang Q."/>
            <person name="Van de Peer Y."/>
            <person name="Marchal K."/>
            <person name="Chen J."/>
        </authorList>
    </citation>
    <scope>NUCLEOTIDE SEQUENCE [LARGE SCALE GENOMIC DNA]</scope>
    <source>
        <tissue evidence="2">Leaf</tissue>
    </source>
</reference>
<evidence type="ECO:0000313" key="3">
    <source>
        <dbReference type="Proteomes" id="UP000607653"/>
    </source>
</evidence>
<name>A0A822ZNK8_NELNU</name>
<sequence length="85" mass="9348">MAACASEYGLTKHNQHPTAIPPGKLYMHSEDRRRASEALGFIAAACASEYVIVFGNTGFLSSPINRTCVDCSQKNSLRFNWLLIV</sequence>
<organism evidence="2 3">
    <name type="scientific">Nelumbo nucifera</name>
    <name type="common">Sacred lotus</name>
    <dbReference type="NCBI Taxonomy" id="4432"/>
    <lineage>
        <taxon>Eukaryota</taxon>
        <taxon>Viridiplantae</taxon>
        <taxon>Streptophyta</taxon>
        <taxon>Embryophyta</taxon>
        <taxon>Tracheophyta</taxon>
        <taxon>Spermatophyta</taxon>
        <taxon>Magnoliopsida</taxon>
        <taxon>Proteales</taxon>
        <taxon>Nelumbonaceae</taxon>
        <taxon>Nelumbo</taxon>
    </lineage>
</organism>
<gene>
    <name evidence="2" type="ORF">HUJ06_016424</name>
</gene>
<feature type="region of interest" description="Disordered" evidence="1">
    <location>
        <begin position="1"/>
        <end position="25"/>
    </location>
</feature>
<evidence type="ECO:0000256" key="1">
    <source>
        <dbReference type="SAM" id="MobiDB-lite"/>
    </source>
</evidence>
<protein>
    <submittedName>
        <fullName evidence="2">Uncharacterized protein</fullName>
    </submittedName>
</protein>
<keyword evidence="3" id="KW-1185">Reference proteome</keyword>
<dbReference type="AlphaFoldDB" id="A0A822ZNK8"/>
<proteinExistence type="predicted"/>
<dbReference type="Proteomes" id="UP000607653">
    <property type="component" value="Unassembled WGS sequence"/>
</dbReference>
<accession>A0A822ZNK8</accession>